<evidence type="ECO:0008006" key="3">
    <source>
        <dbReference type="Google" id="ProtNLM"/>
    </source>
</evidence>
<organism evidence="1 2">
    <name type="scientific">Bosea thiooxidans</name>
    <dbReference type="NCBI Taxonomy" id="53254"/>
    <lineage>
        <taxon>Bacteria</taxon>
        <taxon>Pseudomonadati</taxon>
        <taxon>Pseudomonadota</taxon>
        <taxon>Alphaproteobacteria</taxon>
        <taxon>Hyphomicrobiales</taxon>
        <taxon>Boseaceae</taxon>
        <taxon>Bosea</taxon>
    </lineage>
</organism>
<protein>
    <recommendedName>
        <fullName evidence="3">LTXXQ motif family protein</fullName>
    </recommendedName>
</protein>
<dbReference type="EMBL" id="LMAR01000081">
    <property type="protein sequence ID" value="KQK28127.1"/>
    <property type="molecule type" value="Genomic_DNA"/>
</dbReference>
<name>A0A0Q3HZB6_9HYPH</name>
<dbReference type="Pfam" id="PF07813">
    <property type="entry name" value="LTXXQ"/>
    <property type="match status" value="1"/>
</dbReference>
<proteinExistence type="predicted"/>
<accession>A0A0Q3HZB6</accession>
<keyword evidence="2" id="KW-1185">Reference proteome</keyword>
<evidence type="ECO:0000313" key="1">
    <source>
        <dbReference type="EMBL" id="KQK28127.1"/>
    </source>
</evidence>
<dbReference type="Proteomes" id="UP000051562">
    <property type="component" value="Unassembled WGS sequence"/>
</dbReference>
<sequence length="150" mass="16157">MGGDMMKMMNQMMAAGMMRGMMAADGMGMGEGGPMRQMMSPERVEGRIAFLRAELKVTAAQQPLWDAVASALRANSAASKGMMPAMTGGMMQPGASQKPLPQKLSDMERMLSARLDGLRRLNAVLDPFYASLDATQKSIADDLLMPMGMM</sequence>
<gene>
    <name evidence="1" type="ORF">ARD30_23240</name>
</gene>
<comment type="caution">
    <text evidence="1">The sequence shown here is derived from an EMBL/GenBank/DDBJ whole genome shotgun (WGS) entry which is preliminary data.</text>
</comment>
<dbReference type="InterPro" id="IPR012899">
    <property type="entry name" value="LTXXQ"/>
</dbReference>
<evidence type="ECO:0000313" key="2">
    <source>
        <dbReference type="Proteomes" id="UP000051562"/>
    </source>
</evidence>
<dbReference type="GO" id="GO:0042597">
    <property type="term" value="C:periplasmic space"/>
    <property type="evidence" value="ECO:0007669"/>
    <property type="project" value="InterPro"/>
</dbReference>
<dbReference type="AlphaFoldDB" id="A0A0Q3HZB6"/>
<reference evidence="1 2" key="1">
    <citation type="submission" date="2015-10" db="EMBL/GenBank/DDBJ databases">
        <title>Draft genome of Bosea thiooxidans.</title>
        <authorList>
            <person name="Wang X."/>
        </authorList>
    </citation>
    <scope>NUCLEOTIDE SEQUENCE [LARGE SCALE GENOMIC DNA]</scope>
    <source>
        <strain evidence="1 2">CGMCC 9174</strain>
    </source>
</reference>